<dbReference type="PROSITE" id="PS50928">
    <property type="entry name" value="ABC_TM1"/>
    <property type="match status" value="1"/>
</dbReference>
<dbReference type="EMBL" id="JACHMN010000001">
    <property type="protein sequence ID" value="MBB5867395.1"/>
    <property type="molecule type" value="Genomic_DNA"/>
</dbReference>
<dbReference type="GO" id="GO:0055085">
    <property type="term" value="P:transmembrane transport"/>
    <property type="evidence" value="ECO:0007669"/>
    <property type="project" value="InterPro"/>
</dbReference>
<evidence type="ECO:0000256" key="5">
    <source>
        <dbReference type="ARBA" id="ARBA00022989"/>
    </source>
</evidence>
<evidence type="ECO:0000259" key="8">
    <source>
        <dbReference type="PROSITE" id="PS50928"/>
    </source>
</evidence>
<feature type="domain" description="ABC transmembrane type-1" evidence="8">
    <location>
        <begin position="96"/>
        <end position="295"/>
    </location>
</feature>
<feature type="transmembrane region" description="Helical" evidence="7">
    <location>
        <begin position="173"/>
        <end position="194"/>
    </location>
</feature>
<feature type="transmembrane region" description="Helical" evidence="7">
    <location>
        <begin position="12"/>
        <end position="30"/>
    </location>
</feature>
<feature type="transmembrane region" description="Helical" evidence="7">
    <location>
        <begin position="102"/>
        <end position="123"/>
    </location>
</feature>
<feature type="transmembrane region" description="Helical" evidence="7">
    <location>
        <begin position="135"/>
        <end position="161"/>
    </location>
</feature>
<dbReference type="InterPro" id="IPR045621">
    <property type="entry name" value="BPD_transp_1_N"/>
</dbReference>
<feature type="transmembrane region" description="Helical" evidence="7">
    <location>
        <begin position="230"/>
        <end position="256"/>
    </location>
</feature>
<comment type="similarity">
    <text evidence="7">Belongs to the binding-protein-dependent transport system permease family.</text>
</comment>
<feature type="transmembrane region" description="Helical" evidence="7">
    <location>
        <begin position="276"/>
        <end position="295"/>
    </location>
</feature>
<accession>A0A841BIG4</accession>
<keyword evidence="5 7" id="KW-1133">Transmembrane helix</keyword>
<dbReference type="PANTHER" id="PTHR43163:SF6">
    <property type="entry name" value="DIPEPTIDE TRANSPORT SYSTEM PERMEASE PROTEIN DPPB-RELATED"/>
    <property type="match status" value="1"/>
</dbReference>
<keyword evidence="4 7" id="KW-0812">Transmembrane</keyword>
<dbReference type="Gene3D" id="1.10.3720.10">
    <property type="entry name" value="MetI-like"/>
    <property type="match status" value="1"/>
</dbReference>
<reference evidence="9 10" key="1">
    <citation type="submission" date="2020-08" db="EMBL/GenBank/DDBJ databases">
        <title>Sequencing the genomes of 1000 actinobacteria strains.</title>
        <authorList>
            <person name="Klenk H.-P."/>
        </authorList>
    </citation>
    <scope>NUCLEOTIDE SEQUENCE [LARGE SCALE GENOMIC DNA]</scope>
    <source>
        <strain evidence="9 10">DSM 45362</strain>
    </source>
</reference>
<protein>
    <submittedName>
        <fullName evidence="9">Peptide/nickel transport system permease protein</fullName>
    </submittedName>
</protein>
<dbReference type="InterPro" id="IPR000515">
    <property type="entry name" value="MetI-like"/>
</dbReference>
<evidence type="ECO:0000256" key="2">
    <source>
        <dbReference type="ARBA" id="ARBA00022448"/>
    </source>
</evidence>
<comment type="subcellular location">
    <subcellularLocation>
        <location evidence="1 7">Cell membrane</location>
        <topology evidence="1 7">Multi-pass membrane protein</topology>
    </subcellularLocation>
</comment>
<evidence type="ECO:0000313" key="9">
    <source>
        <dbReference type="EMBL" id="MBB5867395.1"/>
    </source>
</evidence>
<sequence>MLRFLAGRLAGLAFTLWAASLAIYLSLYLAPGSPEQVLFGSRPPTPEVRAHIRAHLGLDENVIVRYLHWLGHVVTGDLGTSLITRQPVADRLGAPATVTFTLIAYAGVLILVGGVGSGLLAAMRPGWLDAATTTATSIATAVPAFVASGLLIAVFAVGLGWFPSYGLGDGGTLRGLTLPAVALAVTASGLLSRVTRDAARTQLRSEHVVTARVRGISTRRLIRSHVLRNAAAPITTAAGLQLAGLITGAVVVEQAFGLHGLGELLVSSVQQKDFTTVQAVALIVAATFLVLNLAADVTTRLLDPRIRTGVPR</sequence>
<evidence type="ECO:0000313" key="10">
    <source>
        <dbReference type="Proteomes" id="UP000587527"/>
    </source>
</evidence>
<evidence type="ECO:0000256" key="3">
    <source>
        <dbReference type="ARBA" id="ARBA00022475"/>
    </source>
</evidence>
<dbReference type="SUPFAM" id="SSF161098">
    <property type="entry name" value="MetI-like"/>
    <property type="match status" value="1"/>
</dbReference>
<dbReference type="Pfam" id="PF19300">
    <property type="entry name" value="BPD_transp_1_N"/>
    <property type="match status" value="1"/>
</dbReference>
<dbReference type="Pfam" id="PF00528">
    <property type="entry name" value="BPD_transp_1"/>
    <property type="match status" value="1"/>
</dbReference>
<dbReference type="InterPro" id="IPR035906">
    <property type="entry name" value="MetI-like_sf"/>
</dbReference>
<proteinExistence type="inferred from homology"/>
<keyword evidence="2 7" id="KW-0813">Transport</keyword>
<dbReference type="AlphaFoldDB" id="A0A841BIG4"/>
<dbReference type="PANTHER" id="PTHR43163">
    <property type="entry name" value="DIPEPTIDE TRANSPORT SYSTEM PERMEASE PROTEIN DPPB-RELATED"/>
    <property type="match status" value="1"/>
</dbReference>
<keyword evidence="6 7" id="KW-0472">Membrane</keyword>
<evidence type="ECO:0000256" key="4">
    <source>
        <dbReference type="ARBA" id="ARBA00022692"/>
    </source>
</evidence>
<dbReference type="GO" id="GO:0005886">
    <property type="term" value="C:plasma membrane"/>
    <property type="evidence" value="ECO:0007669"/>
    <property type="project" value="UniProtKB-SubCell"/>
</dbReference>
<gene>
    <name evidence="9" type="ORF">F4553_000774</name>
</gene>
<organism evidence="9 10">
    <name type="scientific">Allocatelliglobosispora scoriae</name>
    <dbReference type="NCBI Taxonomy" id="643052"/>
    <lineage>
        <taxon>Bacteria</taxon>
        <taxon>Bacillati</taxon>
        <taxon>Actinomycetota</taxon>
        <taxon>Actinomycetes</taxon>
        <taxon>Micromonosporales</taxon>
        <taxon>Micromonosporaceae</taxon>
        <taxon>Allocatelliglobosispora</taxon>
    </lineage>
</organism>
<dbReference type="RefSeq" id="WP_184832052.1">
    <property type="nucleotide sequence ID" value="NZ_JACHMN010000001.1"/>
</dbReference>
<evidence type="ECO:0000256" key="7">
    <source>
        <dbReference type="RuleBase" id="RU363032"/>
    </source>
</evidence>
<dbReference type="Proteomes" id="UP000587527">
    <property type="component" value="Unassembled WGS sequence"/>
</dbReference>
<comment type="caution">
    <text evidence="9">The sequence shown here is derived from an EMBL/GenBank/DDBJ whole genome shotgun (WGS) entry which is preliminary data.</text>
</comment>
<dbReference type="CDD" id="cd06261">
    <property type="entry name" value="TM_PBP2"/>
    <property type="match status" value="1"/>
</dbReference>
<name>A0A841BIG4_9ACTN</name>
<evidence type="ECO:0000256" key="6">
    <source>
        <dbReference type="ARBA" id="ARBA00023136"/>
    </source>
</evidence>
<evidence type="ECO:0000256" key="1">
    <source>
        <dbReference type="ARBA" id="ARBA00004651"/>
    </source>
</evidence>
<keyword evidence="3" id="KW-1003">Cell membrane</keyword>
<keyword evidence="10" id="KW-1185">Reference proteome</keyword>